<dbReference type="InterPro" id="IPR002048">
    <property type="entry name" value="EF_hand_dom"/>
</dbReference>
<dbReference type="KEGG" id="lmat:92512647"/>
<keyword evidence="4" id="KW-1185">Reference proteome</keyword>
<dbReference type="AlphaFoldDB" id="A0A836GKG2"/>
<accession>A0A836GKG2</accession>
<feature type="compositionally biased region" description="Polar residues" evidence="1">
    <location>
        <begin position="10"/>
        <end position="24"/>
    </location>
</feature>
<gene>
    <name evidence="3" type="ORF">LSCM1_02552</name>
</gene>
<organism evidence="3 4">
    <name type="scientific">Leishmania martiniquensis</name>
    <dbReference type="NCBI Taxonomy" id="1580590"/>
    <lineage>
        <taxon>Eukaryota</taxon>
        <taxon>Discoba</taxon>
        <taxon>Euglenozoa</taxon>
        <taxon>Kinetoplastea</taxon>
        <taxon>Metakinetoplastina</taxon>
        <taxon>Trypanosomatida</taxon>
        <taxon>Trypanosomatidae</taxon>
        <taxon>Leishmaniinae</taxon>
        <taxon>Leishmania</taxon>
    </lineage>
</organism>
<comment type="caution">
    <text evidence="3">The sequence shown here is derived from an EMBL/GenBank/DDBJ whole genome shotgun (WGS) entry which is preliminary data.</text>
</comment>
<dbReference type="InterPro" id="IPR011992">
    <property type="entry name" value="EF-hand-dom_pair"/>
</dbReference>
<evidence type="ECO:0000256" key="1">
    <source>
        <dbReference type="SAM" id="MobiDB-lite"/>
    </source>
</evidence>
<sequence length="276" mass="29862">MSVSPRGPGSTRSSEGPRSRTGGSSLKKRQNRFNAAEADVTEPPESIAYLFGKQRSANRRAKCQKQFEELAQLIGVMSAGVPPENTADAGGADVVSLPPASNLPTEKLFPTLEVGYLARVLGLNVSKEQVASIVELVEDDIPSAGFVNRQKLGLVLVDAMMTGTLGGPTLLPFSTESRASTAPISDDDPVFLSAERLKSFAPSVCVREEKATLLRAFEAIDTEKKGYLEEVQLRSAMKDGEEGLSPEEVDDMWLAMCDPETNRAYYRDFVEILASE</sequence>
<reference evidence="4" key="2">
    <citation type="journal article" date="2021" name="Sci. Data">
        <title>Chromosome-scale genome sequencing, assembly and annotation of six genomes from subfamily Leishmaniinae.</title>
        <authorList>
            <person name="Almutairi H."/>
            <person name="Urbaniak M.D."/>
            <person name="Bates M.D."/>
            <person name="Jariyapan N."/>
            <person name="Kwakye-Nuako G."/>
            <person name="Thomaz Soccol V."/>
            <person name="Al-Salem W.S."/>
            <person name="Dillon R.J."/>
            <person name="Bates P.A."/>
            <person name="Gatherer D."/>
        </authorList>
    </citation>
    <scope>NUCLEOTIDE SEQUENCE [LARGE SCALE GENOMIC DNA]</scope>
</reference>
<proteinExistence type="predicted"/>
<dbReference type="SUPFAM" id="SSF47473">
    <property type="entry name" value="EF-hand"/>
    <property type="match status" value="1"/>
</dbReference>
<dbReference type="GO" id="GO:0005509">
    <property type="term" value="F:calcium ion binding"/>
    <property type="evidence" value="ECO:0007669"/>
    <property type="project" value="InterPro"/>
</dbReference>
<dbReference type="PANTHER" id="PTHR46763">
    <property type="entry name" value="DYNEIN REGULATORY COMPLEX PROTEIN 8"/>
    <property type="match status" value="1"/>
</dbReference>
<protein>
    <recommendedName>
        <fullName evidence="2">EF-hand domain-containing protein</fullName>
    </recommendedName>
</protein>
<dbReference type="PROSITE" id="PS50222">
    <property type="entry name" value="EF_HAND_2"/>
    <property type="match status" value="1"/>
</dbReference>
<dbReference type="Proteomes" id="UP000673552">
    <property type="component" value="Unassembled WGS sequence"/>
</dbReference>
<dbReference type="GeneID" id="92512647"/>
<dbReference type="PANTHER" id="PTHR46763:SF1">
    <property type="entry name" value="DYNEIN REGULATORY COMPLEX PROTEIN 8"/>
    <property type="match status" value="1"/>
</dbReference>
<dbReference type="EMBL" id="JAFEUZ010000033">
    <property type="protein sequence ID" value="KAG5469337.1"/>
    <property type="molecule type" value="Genomic_DNA"/>
</dbReference>
<evidence type="ECO:0000313" key="3">
    <source>
        <dbReference type="EMBL" id="KAG5469337.1"/>
    </source>
</evidence>
<reference evidence="4" key="1">
    <citation type="journal article" date="2021" name="Microbiol. Resour. Announc.">
        <title>LGAAP: Leishmaniinae Genome Assembly and Annotation Pipeline.</title>
        <authorList>
            <person name="Almutairi H."/>
            <person name="Urbaniak M.D."/>
            <person name="Bates M.D."/>
            <person name="Jariyapan N."/>
            <person name="Kwakye-Nuako G."/>
            <person name="Thomaz-Soccol V."/>
            <person name="Al-Salem W.S."/>
            <person name="Dillon R.J."/>
            <person name="Bates P.A."/>
            <person name="Gatherer D."/>
        </authorList>
    </citation>
    <scope>NUCLEOTIDE SEQUENCE [LARGE SCALE GENOMIC DNA]</scope>
</reference>
<dbReference type="Gene3D" id="1.10.238.10">
    <property type="entry name" value="EF-hand"/>
    <property type="match status" value="1"/>
</dbReference>
<dbReference type="RefSeq" id="XP_067175510.1">
    <property type="nucleotide sequence ID" value="XM_067320135.1"/>
</dbReference>
<dbReference type="OrthoDB" id="10260307at2759"/>
<feature type="region of interest" description="Disordered" evidence="1">
    <location>
        <begin position="1"/>
        <end position="41"/>
    </location>
</feature>
<evidence type="ECO:0000313" key="4">
    <source>
        <dbReference type="Proteomes" id="UP000673552"/>
    </source>
</evidence>
<name>A0A836GKG2_9TRYP</name>
<feature type="domain" description="EF-hand" evidence="2">
    <location>
        <begin position="208"/>
        <end position="243"/>
    </location>
</feature>
<evidence type="ECO:0000259" key="2">
    <source>
        <dbReference type="PROSITE" id="PS50222"/>
    </source>
</evidence>